<dbReference type="InterPro" id="IPR014347">
    <property type="entry name" value="Tautomerase/MIF_sf"/>
</dbReference>
<keyword evidence="2" id="KW-1185">Reference proteome</keyword>
<protein>
    <submittedName>
        <fullName evidence="1">Uncharacterized protein</fullName>
    </submittedName>
</protein>
<organism evidence="1 2">
    <name type="scientific">Mycena metata</name>
    <dbReference type="NCBI Taxonomy" id="1033252"/>
    <lineage>
        <taxon>Eukaryota</taxon>
        <taxon>Fungi</taxon>
        <taxon>Dikarya</taxon>
        <taxon>Basidiomycota</taxon>
        <taxon>Agaricomycotina</taxon>
        <taxon>Agaricomycetes</taxon>
        <taxon>Agaricomycetidae</taxon>
        <taxon>Agaricales</taxon>
        <taxon>Marasmiineae</taxon>
        <taxon>Mycenaceae</taxon>
        <taxon>Mycena</taxon>
    </lineage>
</organism>
<evidence type="ECO:0000313" key="2">
    <source>
        <dbReference type="Proteomes" id="UP001215598"/>
    </source>
</evidence>
<accession>A0AAD7I3V3</accession>
<proteinExistence type="predicted"/>
<dbReference type="Proteomes" id="UP001215598">
    <property type="component" value="Unassembled WGS sequence"/>
</dbReference>
<dbReference type="Gene3D" id="3.30.429.10">
    <property type="entry name" value="Macrophage Migration Inhibitory Factor"/>
    <property type="match status" value="1"/>
</dbReference>
<dbReference type="AlphaFoldDB" id="A0AAD7I3V3"/>
<reference evidence="1" key="1">
    <citation type="submission" date="2023-03" db="EMBL/GenBank/DDBJ databases">
        <title>Massive genome expansion in bonnet fungi (Mycena s.s.) driven by repeated elements and novel gene families across ecological guilds.</title>
        <authorList>
            <consortium name="Lawrence Berkeley National Laboratory"/>
            <person name="Harder C.B."/>
            <person name="Miyauchi S."/>
            <person name="Viragh M."/>
            <person name="Kuo A."/>
            <person name="Thoen E."/>
            <person name="Andreopoulos B."/>
            <person name="Lu D."/>
            <person name="Skrede I."/>
            <person name="Drula E."/>
            <person name="Henrissat B."/>
            <person name="Morin E."/>
            <person name="Kohler A."/>
            <person name="Barry K."/>
            <person name="LaButti K."/>
            <person name="Morin E."/>
            <person name="Salamov A."/>
            <person name="Lipzen A."/>
            <person name="Mereny Z."/>
            <person name="Hegedus B."/>
            <person name="Baldrian P."/>
            <person name="Stursova M."/>
            <person name="Weitz H."/>
            <person name="Taylor A."/>
            <person name="Grigoriev I.V."/>
            <person name="Nagy L.G."/>
            <person name="Martin F."/>
            <person name="Kauserud H."/>
        </authorList>
    </citation>
    <scope>NUCLEOTIDE SEQUENCE</scope>
    <source>
        <strain evidence="1">CBHHK182m</strain>
    </source>
</reference>
<evidence type="ECO:0000313" key="1">
    <source>
        <dbReference type="EMBL" id="KAJ7733939.1"/>
    </source>
</evidence>
<name>A0AAD7I3V3_9AGAR</name>
<sequence>MPIYTLNTMGHALDGDKRKSFVEALTALHAQTFHSDPAAVRIEFVIGPCENTRFRYGGYGFKPAKGLFGYEITTAHLVAQVVWNGSAEEWQEYCRKIVKLWGPQLRTVVLQRVEWEFEVEEPGSLGRIVGNENVSTSV</sequence>
<comment type="caution">
    <text evidence="1">The sequence shown here is derived from an EMBL/GenBank/DDBJ whole genome shotgun (WGS) entry which is preliminary data.</text>
</comment>
<gene>
    <name evidence="1" type="ORF">B0H16DRAFT_1695990</name>
</gene>
<dbReference type="EMBL" id="JARKIB010000135">
    <property type="protein sequence ID" value="KAJ7733939.1"/>
    <property type="molecule type" value="Genomic_DNA"/>
</dbReference>